<keyword evidence="3" id="KW-0645">Protease</keyword>
<dbReference type="InterPro" id="IPR001254">
    <property type="entry name" value="Trypsin_dom"/>
</dbReference>
<evidence type="ECO:0000256" key="3">
    <source>
        <dbReference type="ARBA" id="ARBA00022670"/>
    </source>
</evidence>
<reference evidence="9" key="1">
    <citation type="submission" date="2021-02" db="EMBL/GenBank/DDBJ databases">
        <authorList>
            <person name="Nowell W R."/>
        </authorList>
    </citation>
    <scope>NUCLEOTIDE SEQUENCE</scope>
    <source>
        <strain evidence="9">Ploen Becks lab</strain>
    </source>
</reference>
<evidence type="ECO:0000313" key="10">
    <source>
        <dbReference type="Proteomes" id="UP000663879"/>
    </source>
</evidence>
<dbReference type="SMART" id="SM00020">
    <property type="entry name" value="Tryp_SPc"/>
    <property type="match status" value="1"/>
</dbReference>
<name>A0A814QBK7_9BILA</name>
<gene>
    <name evidence="9" type="ORF">OXX778_LOCUS21874</name>
</gene>
<dbReference type="Gene3D" id="2.40.10.10">
    <property type="entry name" value="Trypsin-like serine proteases"/>
    <property type="match status" value="1"/>
</dbReference>
<dbReference type="GO" id="GO:0005615">
    <property type="term" value="C:extracellular space"/>
    <property type="evidence" value="ECO:0007669"/>
    <property type="project" value="TreeGrafter"/>
</dbReference>
<dbReference type="CDD" id="cd00190">
    <property type="entry name" value="Tryp_SPc"/>
    <property type="match status" value="1"/>
</dbReference>
<dbReference type="Pfam" id="PF00089">
    <property type="entry name" value="Trypsin"/>
    <property type="match status" value="1"/>
</dbReference>
<evidence type="ECO:0000256" key="7">
    <source>
        <dbReference type="ARBA" id="ARBA00024195"/>
    </source>
</evidence>
<evidence type="ECO:0000256" key="6">
    <source>
        <dbReference type="ARBA" id="ARBA00023157"/>
    </source>
</evidence>
<evidence type="ECO:0000256" key="1">
    <source>
        <dbReference type="ARBA" id="ARBA00004613"/>
    </source>
</evidence>
<dbReference type="PROSITE" id="PS50240">
    <property type="entry name" value="TRYPSIN_DOM"/>
    <property type="match status" value="1"/>
</dbReference>
<dbReference type="GO" id="GO:0006508">
    <property type="term" value="P:proteolysis"/>
    <property type="evidence" value="ECO:0007669"/>
    <property type="project" value="UniProtKB-KW"/>
</dbReference>
<evidence type="ECO:0000259" key="8">
    <source>
        <dbReference type="PROSITE" id="PS50240"/>
    </source>
</evidence>
<evidence type="ECO:0000313" key="9">
    <source>
        <dbReference type="EMBL" id="CAF1116910.1"/>
    </source>
</evidence>
<comment type="similarity">
    <text evidence="7">Belongs to the peptidase S1 family. CLIP subfamily.</text>
</comment>
<dbReference type="Proteomes" id="UP000663879">
    <property type="component" value="Unassembled WGS sequence"/>
</dbReference>
<protein>
    <recommendedName>
        <fullName evidence="8">Peptidase S1 domain-containing protein</fullName>
    </recommendedName>
</protein>
<dbReference type="SUPFAM" id="SSF50494">
    <property type="entry name" value="Trypsin-like serine proteases"/>
    <property type="match status" value="1"/>
</dbReference>
<dbReference type="FunFam" id="2.40.10.10:FF:000002">
    <property type="entry name" value="Transmembrane protease serine"/>
    <property type="match status" value="1"/>
</dbReference>
<comment type="caution">
    <text evidence="9">The sequence shown here is derived from an EMBL/GenBank/DDBJ whole genome shotgun (WGS) entry which is preliminary data.</text>
</comment>
<keyword evidence="2" id="KW-0964">Secreted</keyword>
<evidence type="ECO:0000256" key="2">
    <source>
        <dbReference type="ARBA" id="ARBA00022525"/>
    </source>
</evidence>
<dbReference type="InterPro" id="IPR009003">
    <property type="entry name" value="Peptidase_S1_PA"/>
</dbReference>
<keyword evidence="6" id="KW-1015">Disulfide bond</keyword>
<evidence type="ECO:0000256" key="4">
    <source>
        <dbReference type="ARBA" id="ARBA00022801"/>
    </source>
</evidence>
<keyword evidence="5" id="KW-0720">Serine protease</keyword>
<keyword evidence="10" id="KW-1185">Reference proteome</keyword>
<dbReference type="EMBL" id="CAJNOC010008528">
    <property type="protein sequence ID" value="CAF1116910.1"/>
    <property type="molecule type" value="Genomic_DNA"/>
</dbReference>
<feature type="non-terminal residue" evidence="9">
    <location>
        <position position="1"/>
    </location>
</feature>
<dbReference type="GO" id="GO:0004252">
    <property type="term" value="F:serine-type endopeptidase activity"/>
    <property type="evidence" value="ECO:0007669"/>
    <property type="project" value="InterPro"/>
</dbReference>
<dbReference type="PROSITE" id="PS00135">
    <property type="entry name" value="TRYPSIN_SER"/>
    <property type="match status" value="1"/>
</dbReference>
<organism evidence="9 10">
    <name type="scientific">Brachionus calyciflorus</name>
    <dbReference type="NCBI Taxonomy" id="104777"/>
    <lineage>
        <taxon>Eukaryota</taxon>
        <taxon>Metazoa</taxon>
        <taxon>Spiralia</taxon>
        <taxon>Gnathifera</taxon>
        <taxon>Rotifera</taxon>
        <taxon>Eurotatoria</taxon>
        <taxon>Monogononta</taxon>
        <taxon>Pseudotrocha</taxon>
        <taxon>Ploima</taxon>
        <taxon>Brachionidae</taxon>
        <taxon>Brachionus</taxon>
    </lineage>
</organism>
<proteinExistence type="inferred from homology"/>
<comment type="subcellular location">
    <subcellularLocation>
        <location evidence="1">Secreted</location>
    </subcellularLocation>
</comment>
<dbReference type="InterPro" id="IPR043504">
    <property type="entry name" value="Peptidase_S1_PA_chymotrypsin"/>
</dbReference>
<dbReference type="OrthoDB" id="10051896at2759"/>
<keyword evidence="4" id="KW-0378">Hydrolase</keyword>
<dbReference type="AlphaFoldDB" id="A0A814QBK7"/>
<sequence>CIPSPSSANFGGLQSWATGWGTLSSGGVTSRYLMEVQMPLLTDTRCKQKYTTVNTAVAVCAGETGQGKDTCQGDSGGPLVVRNNNRWELAGITSWGYGCGDGGVYTRTSYYYNWILGKIQAF</sequence>
<accession>A0A814QBK7</accession>
<evidence type="ECO:0000256" key="5">
    <source>
        <dbReference type="ARBA" id="ARBA00022825"/>
    </source>
</evidence>
<dbReference type="PANTHER" id="PTHR24264">
    <property type="entry name" value="TRYPSIN-RELATED"/>
    <property type="match status" value="1"/>
</dbReference>
<feature type="domain" description="Peptidase S1" evidence="8">
    <location>
        <begin position="1"/>
        <end position="120"/>
    </location>
</feature>
<dbReference type="InterPro" id="IPR050127">
    <property type="entry name" value="Serine_Proteases_S1"/>
</dbReference>
<dbReference type="PANTHER" id="PTHR24264:SF65">
    <property type="entry name" value="SRCR DOMAIN-CONTAINING PROTEIN"/>
    <property type="match status" value="1"/>
</dbReference>
<dbReference type="InterPro" id="IPR033116">
    <property type="entry name" value="TRYPSIN_SER"/>
</dbReference>